<feature type="compositionally biased region" description="Polar residues" evidence="1">
    <location>
        <begin position="132"/>
        <end position="141"/>
    </location>
</feature>
<dbReference type="EMBL" id="JAUIQD010000003">
    <property type="protein sequence ID" value="KAK3357493.1"/>
    <property type="molecule type" value="Genomic_DNA"/>
</dbReference>
<reference evidence="2" key="2">
    <citation type="submission" date="2023-06" db="EMBL/GenBank/DDBJ databases">
        <authorList>
            <consortium name="Lawrence Berkeley National Laboratory"/>
            <person name="Haridas S."/>
            <person name="Hensen N."/>
            <person name="Bonometti L."/>
            <person name="Westerberg I."/>
            <person name="Brannstrom I.O."/>
            <person name="Guillou S."/>
            <person name="Cros-Aarteil S."/>
            <person name="Calhoun S."/>
            <person name="Kuo A."/>
            <person name="Mondo S."/>
            <person name="Pangilinan J."/>
            <person name="Riley R."/>
            <person name="Labutti K."/>
            <person name="Andreopoulos B."/>
            <person name="Lipzen A."/>
            <person name="Chen C."/>
            <person name="Yanf M."/>
            <person name="Daum C."/>
            <person name="Ng V."/>
            <person name="Clum A."/>
            <person name="Steindorff A."/>
            <person name="Ohm R."/>
            <person name="Martin F."/>
            <person name="Silar P."/>
            <person name="Natvig D."/>
            <person name="Lalanne C."/>
            <person name="Gautier V."/>
            <person name="Ament-Velasquez S.L."/>
            <person name="Kruys A."/>
            <person name="Hutchinson M.I."/>
            <person name="Powell A.J."/>
            <person name="Barry K."/>
            <person name="Miller A.N."/>
            <person name="Grigoriev I.V."/>
            <person name="Debuchy R."/>
            <person name="Gladieux P."/>
            <person name="Thoren M.H."/>
            <person name="Johannesson H."/>
        </authorList>
    </citation>
    <scope>NUCLEOTIDE SEQUENCE</scope>
    <source>
        <strain evidence="2">CBS 955.72</strain>
    </source>
</reference>
<reference evidence="2" key="1">
    <citation type="journal article" date="2023" name="Mol. Phylogenet. Evol.">
        <title>Genome-scale phylogeny and comparative genomics of the fungal order Sordariales.</title>
        <authorList>
            <person name="Hensen N."/>
            <person name="Bonometti L."/>
            <person name="Westerberg I."/>
            <person name="Brannstrom I.O."/>
            <person name="Guillou S."/>
            <person name="Cros-Aarteil S."/>
            <person name="Calhoun S."/>
            <person name="Haridas S."/>
            <person name="Kuo A."/>
            <person name="Mondo S."/>
            <person name="Pangilinan J."/>
            <person name="Riley R."/>
            <person name="LaButti K."/>
            <person name="Andreopoulos B."/>
            <person name="Lipzen A."/>
            <person name="Chen C."/>
            <person name="Yan M."/>
            <person name="Daum C."/>
            <person name="Ng V."/>
            <person name="Clum A."/>
            <person name="Steindorff A."/>
            <person name="Ohm R.A."/>
            <person name="Martin F."/>
            <person name="Silar P."/>
            <person name="Natvig D.O."/>
            <person name="Lalanne C."/>
            <person name="Gautier V."/>
            <person name="Ament-Velasquez S.L."/>
            <person name="Kruys A."/>
            <person name="Hutchinson M.I."/>
            <person name="Powell A.J."/>
            <person name="Barry K."/>
            <person name="Miller A.N."/>
            <person name="Grigoriev I.V."/>
            <person name="Debuchy R."/>
            <person name="Gladieux P."/>
            <person name="Hiltunen Thoren M."/>
            <person name="Johannesson H."/>
        </authorList>
    </citation>
    <scope>NUCLEOTIDE SEQUENCE</scope>
    <source>
        <strain evidence="2">CBS 955.72</strain>
    </source>
</reference>
<accession>A0AAJ0MGH7</accession>
<evidence type="ECO:0000256" key="1">
    <source>
        <dbReference type="SAM" id="MobiDB-lite"/>
    </source>
</evidence>
<proteinExistence type="predicted"/>
<dbReference type="Gene3D" id="2.60.40.10">
    <property type="entry name" value="Immunoglobulins"/>
    <property type="match status" value="1"/>
</dbReference>
<feature type="compositionally biased region" description="Polar residues" evidence="1">
    <location>
        <begin position="577"/>
        <end position="590"/>
    </location>
</feature>
<organism evidence="2 3">
    <name type="scientific">Lasiosphaeria hispida</name>
    <dbReference type="NCBI Taxonomy" id="260671"/>
    <lineage>
        <taxon>Eukaryota</taxon>
        <taxon>Fungi</taxon>
        <taxon>Dikarya</taxon>
        <taxon>Ascomycota</taxon>
        <taxon>Pezizomycotina</taxon>
        <taxon>Sordariomycetes</taxon>
        <taxon>Sordariomycetidae</taxon>
        <taxon>Sordariales</taxon>
        <taxon>Lasiosphaeriaceae</taxon>
        <taxon>Lasiosphaeria</taxon>
    </lineage>
</organism>
<feature type="region of interest" description="Disordered" evidence="1">
    <location>
        <begin position="384"/>
        <end position="527"/>
    </location>
</feature>
<feature type="compositionally biased region" description="Low complexity" evidence="1">
    <location>
        <begin position="395"/>
        <end position="410"/>
    </location>
</feature>
<dbReference type="Proteomes" id="UP001275084">
    <property type="component" value="Unassembled WGS sequence"/>
</dbReference>
<sequence>MAPPKASATISYQKLGTQPPIFVAGTFSEPQWEPHEMDYTTGGGGEHVFKKEIFAEPGSKIQYKFRVGSGNWWVLDEGSPTATDRSGNTNNEMKVQALDYSEALIKGKAEQSGPGNKEVNGKATMNGDAISPKTTCFSDGRSQPVEKPVDARLSRLNPESRSATGSPNFASVAAEVADTAAILNKEAPETPITDEEAGKIGYRRMSSTPITEVANTAAEVADTARDLDSAEPVVGFRILPDDNSPFGTPAQNVSFLGDQYELVDHKAPLFAHECIGMYDDDEDSRANDFHENDHTEIKAAEDDVDPDKIDVNDPTLEPFPFNREEIINTVRKLETGLGEDQASFEGAPLSPIVGLPRRGTEDFTGDFLLASPIPVSPVVPRAPRRLEVPKSPRGSFSSNHSSMLSLQSISEGEEPSPAEVRSAPVVLLSEPRRRSDYKSPASDEDEGVAMKDSRRPSTPKGENDGLLTPEAASPRCIASRVSSDSGPDASDSRGAEVVGRPDQEQAAPQTPESSTPDGGPNESPRMSPPIVIVSAEYVKDAAGEVTRSSDQHVQRDADEDVEASQPANGAYGIAGESTATAVDGSTNNPAQLKKRGARGESLNTRASIHSAAIPPPDHEAGWIQAFFRLLFVEWIGGFISRLCGGRRRT</sequence>
<feature type="compositionally biased region" description="Basic and acidic residues" evidence="1">
    <location>
        <begin position="543"/>
        <end position="556"/>
    </location>
</feature>
<protein>
    <recommendedName>
        <fullName evidence="4">AMP-activated protein kinase glycogen-binding domain-containing protein</fullName>
    </recommendedName>
</protein>
<dbReference type="SUPFAM" id="SSF81296">
    <property type="entry name" value="E set domains"/>
    <property type="match status" value="1"/>
</dbReference>
<dbReference type="InterPro" id="IPR013783">
    <property type="entry name" value="Ig-like_fold"/>
</dbReference>
<dbReference type="CDD" id="cd02859">
    <property type="entry name" value="E_set_AMPKbeta_like_N"/>
    <property type="match status" value="1"/>
</dbReference>
<comment type="caution">
    <text evidence="2">The sequence shown here is derived from an EMBL/GenBank/DDBJ whole genome shotgun (WGS) entry which is preliminary data.</text>
</comment>
<feature type="compositionally biased region" description="Polar residues" evidence="1">
    <location>
        <begin position="506"/>
        <end position="516"/>
    </location>
</feature>
<feature type="region of interest" description="Disordered" evidence="1">
    <location>
        <begin position="108"/>
        <end position="148"/>
    </location>
</feature>
<feature type="compositionally biased region" description="Basic and acidic residues" evidence="1">
    <location>
        <begin position="490"/>
        <end position="503"/>
    </location>
</feature>
<dbReference type="AlphaFoldDB" id="A0AAJ0MGH7"/>
<evidence type="ECO:0008006" key="4">
    <source>
        <dbReference type="Google" id="ProtNLM"/>
    </source>
</evidence>
<evidence type="ECO:0000313" key="2">
    <source>
        <dbReference type="EMBL" id="KAK3357493.1"/>
    </source>
</evidence>
<name>A0AAJ0MGH7_9PEZI</name>
<feature type="region of interest" description="Disordered" evidence="1">
    <location>
        <begin position="543"/>
        <end position="601"/>
    </location>
</feature>
<evidence type="ECO:0000313" key="3">
    <source>
        <dbReference type="Proteomes" id="UP001275084"/>
    </source>
</evidence>
<keyword evidence="3" id="KW-1185">Reference proteome</keyword>
<dbReference type="InterPro" id="IPR014756">
    <property type="entry name" value="Ig_E-set"/>
</dbReference>
<gene>
    <name evidence="2" type="ORF">B0T25DRAFT_160634</name>
</gene>